<evidence type="ECO:0000313" key="6">
    <source>
        <dbReference type="Proteomes" id="UP000256601"/>
    </source>
</evidence>
<evidence type="ECO:0000313" key="4">
    <source>
        <dbReference type="EMBL" id="RDW27752.1"/>
    </source>
</evidence>
<feature type="domain" description="Xaa-Pro dipeptidyl-peptidase-like" evidence="2">
    <location>
        <begin position="30"/>
        <end position="202"/>
    </location>
</feature>
<dbReference type="RefSeq" id="XP_504756.1">
    <property type="nucleotide sequence ID" value="XM_504756.1"/>
</dbReference>
<protein>
    <submittedName>
        <fullName evidence="4">Alpha/Beta hydrolase protein</fullName>
    </submittedName>
</protein>
<dbReference type="GO" id="GO:0016787">
    <property type="term" value="F:hydrolase activity"/>
    <property type="evidence" value="ECO:0007669"/>
    <property type="project" value="UniProtKB-KW"/>
</dbReference>
<accession>A0A1D8NL57</accession>
<comment type="similarity">
    <text evidence="1">Belongs to the polyketide transferase af380 family.</text>
</comment>
<dbReference type="InterPro" id="IPR000383">
    <property type="entry name" value="Xaa-Pro-like_dom"/>
</dbReference>
<evidence type="ECO:0000313" key="5">
    <source>
        <dbReference type="Proteomes" id="UP000182444"/>
    </source>
</evidence>
<sequence length="309" mass="33636">MSTQKNVTYKNLNGNGITQSAIVFFPPNFQESQKYSSIIVGHPAGGVKEQTASIYAEKLAAGGFVTIAYDASYQGDSTGEPRFLEDPYIRTEDNSAAVDYLTTLPYIDNLNIGVLGICASGGYVVNAAINDKRIKAVGTVSGVNIGNMYRAGWTGDASGVALATLQLGDQARTDEADGGETAYMPFAPEKVEDAPVPELRDAYDYYRTSRAQKTNCPSKFTVRSINQLVTYDAFNLAKDFLTQPLLMIAGSEAGTKFYSVDLVKDVKGVSQDAQTYIVEGSNHFDLYDKSKQVDEAVSQLLPFYEKYLK</sequence>
<dbReference type="EMBL" id="KZ858959">
    <property type="protein sequence ID" value="RDW27752.1"/>
    <property type="molecule type" value="Genomic_DNA"/>
</dbReference>
<dbReference type="PANTHER" id="PTHR47751:SF1">
    <property type="entry name" value="SUPERFAMILY HYDROLASE, PUTATIVE (AFU_ORTHOLOGUE AFUA_2G16580)-RELATED"/>
    <property type="match status" value="1"/>
</dbReference>
<dbReference type="InterPro" id="IPR051411">
    <property type="entry name" value="Polyketide_trans_af380"/>
</dbReference>
<dbReference type="EMBL" id="CP017557">
    <property type="protein sequence ID" value="AOW06367.1"/>
    <property type="molecule type" value="Genomic_DNA"/>
</dbReference>
<dbReference type="OrthoDB" id="2498029at2759"/>
<evidence type="ECO:0000259" key="2">
    <source>
        <dbReference type="Pfam" id="PF02129"/>
    </source>
</evidence>
<dbReference type="Gene3D" id="1.10.10.800">
    <property type="match status" value="1"/>
</dbReference>
<reference evidence="4 6" key="2">
    <citation type="submission" date="2018-07" db="EMBL/GenBank/DDBJ databases">
        <title>Draft Genome Assemblies for Five Robust Yarrowia lipolytica Strains Exhibiting High Lipid Production and Pentose Sugar Utilization and Sugar Alcohol Secretion from Undetoxified Lignocellulosic Biomass Hydrolysates.</title>
        <authorList>
            <consortium name="DOE Joint Genome Institute"/>
            <person name="Walker C."/>
            <person name="Ryu S."/>
            <person name="Na H."/>
            <person name="Zane M."/>
            <person name="LaButti K."/>
            <person name="Lipzen A."/>
            <person name="Haridas S."/>
            <person name="Barry K."/>
            <person name="Grigoriev I.V."/>
            <person name="Quarterman J."/>
            <person name="Slininger P."/>
            <person name="Dien B."/>
            <person name="Trinh C.T."/>
        </authorList>
    </citation>
    <scope>NUCLEOTIDE SEQUENCE [LARGE SCALE GENOMIC DNA]</scope>
    <source>
        <strain evidence="4 6">YB392</strain>
    </source>
</reference>
<dbReference type="eggNOG" id="ENOG502S0U8">
    <property type="taxonomic scope" value="Eukaryota"/>
</dbReference>
<dbReference type="OMA" id="ETLHYSK"/>
<name>A0A1D8NL57_YARLL</name>
<evidence type="ECO:0000256" key="1">
    <source>
        <dbReference type="ARBA" id="ARBA00029464"/>
    </source>
</evidence>
<proteinExistence type="inferred from homology"/>
<dbReference type="VEuPathDB" id="FungiDB:YALI1_E40394g"/>
<keyword evidence="4" id="KW-0378">Hydrolase</keyword>
<dbReference type="Proteomes" id="UP000256601">
    <property type="component" value="Unassembled WGS sequence"/>
</dbReference>
<gene>
    <name evidence="4" type="ORF">B0I71DRAFT_93821</name>
    <name evidence="3" type="ORF">YALI1_E40394g</name>
</gene>
<reference evidence="3 5" key="1">
    <citation type="journal article" date="2016" name="PLoS ONE">
        <title>Sequence Assembly of Yarrowia lipolytica Strain W29/CLIB89 Shows Transposable Element Diversity.</title>
        <authorList>
            <person name="Magnan C."/>
            <person name="Yu J."/>
            <person name="Chang I."/>
            <person name="Jahn E."/>
            <person name="Kanomata Y."/>
            <person name="Wu J."/>
            <person name="Zeller M."/>
            <person name="Oakes M."/>
            <person name="Baldi P."/>
            <person name="Sandmeyer S."/>
        </authorList>
    </citation>
    <scope>NUCLEOTIDE SEQUENCE [LARGE SCALE GENOMIC DNA]</scope>
    <source>
        <strain evidence="3">CLIB89</strain>
        <strain evidence="5">CLIB89(W29)</strain>
    </source>
</reference>
<dbReference type="GeneID" id="2911704"/>
<dbReference type="Pfam" id="PF02129">
    <property type="entry name" value="Peptidase_S15"/>
    <property type="match status" value="1"/>
</dbReference>
<dbReference type="VEuPathDB" id="FungiDB:YALI0_E34045g"/>
<evidence type="ECO:0000313" key="3">
    <source>
        <dbReference type="EMBL" id="AOW06367.1"/>
    </source>
</evidence>
<dbReference type="InterPro" id="IPR029058">
    <property type="entry name" value="AB_hydrolase_fold"/>
</dbReference>
<dbReference type="Gene3D" id="3.40.50.1820">
    <property type="entry name" value="alpha/beta hydrolase"/>
    <property type="match status" value="1"/>
</dbReference>
<organism evidence="3 5">
    <name type="scientific">Yarrowia lipolytica</name>
    <name type="common">Candida lipolytica</name>
    <dbReference type="NCBI Taxonomy" id="4952"/>
    <lineage>
        <taxon>Eukaryota</taxon>
        <taxon>Fungi</taxon>
        <taxon>Dikarya</taxon>
        <taxon>Ascomycota</taxon>
        <taxon>Saccharomycotina</taxon>
        <taxon>Dipodascomycetes</taxon>
        <taxon>Dipodascales</taxon>
        <taxon>Dipodascales incertae sedis</taxon>
        <taxon>Yarrowia</taxon>
    </lineage>
</organism>
<dbReference type="SUPFAM" id="SSF53474">
    <property type="entry name" value="alpha/beta-Hydrolases"/>
    <property type="match status" value="1"/>
</dbReference>
<dbReference type="KEGG" id="yli:2911704"/>
<dbReference type="PANTHER" id="PTHR47751">
    <property type="entry name" value="SUPERFAMILY HYDROLASE, PUTATIVE (AFU_ORTHOLOGUE AFUA_2G16580)-RELATED"/>
    <property type="match status" value="1"/>
</dbReference>
<dbReference type="AlphaFoldDB" id="A0A1D8NL57"/>
<dbReference type="Proteomes" id="UP000182444">
    <property type="component" value="Chromosome 1E"/>
</dbReference>